<name>A0ABN8EBZ7_9GAMM</name>
<sequence length="32" mass="3389">MAGIKAIIQTLCGDMSPSSGPIEKPNREELMA</sequence>
<comment type="caution">
    <text evidence="2">The sequence shown here is derived from an EMBL/GenBank/DDBJ whole genome shotgun (WGS) entry which is preliminary data.</text>
</comment>
<evidence type="ECO:0000256" key="1">
    <source>
        <dbReference type="SAM" id="MobiDB-lite"/>
    </source>
</evidence>
<dbReference type="EMBL" id="CAKLPX010000001">
    <property type="protein sequence ID" value="CAH0990020.1"/>
    <property type="molecule type" value="Genomic_DNA"/>
</dbReference>
<dbReference type="Proteomes" id="UP000838100">
    <property type="component" value="Unassembled WGS sequence"/>
</dbReference>
<gene>
    <name evidence="2" type="ORF">SIN8267_00103</name>
</gene>
<evidence type="ECO:0000313" key="3">
    <source>
        <dbReference type="Proteomes" id="UP000838100"/>
    </source>
</evidence>
<feature type="region of interest" description="Disordered" evidence="1">
    <location>
        <begin position="13"/>
        <end position="32"/>
    </location>
</feature>
<organism evidence="2 3">
    <name type="scientific">Sinobacterium norvegicum</name>
    <dbReference type="NCBI Taxonomy" id="1641715"/>
    <lineage>
        <taxon>Bacteria</taxon>
        <taxon>Pseudomonadati</taxon>
        <taxon>Pseudomonadota</taxon>
        <taxon>Gammaproteobacteria</taxon>
        <taxon>Cellvibrionales</taxon>
        <taxon>Spongiibacteraceae</taxon>
        <taxon>Sinobacterium</taxon>
    </lineage>
</organism>
<reference evidence="2" key="1">
    <citation type="submission" date="2021-12" db="EMBL/GenBank/DDBJ databases">
        <authorList>
            <person name="Rodrigo-Torres L."/>
            <person name="Arahal R. D."/>
            <person name="Lucena T."/>
        </authorList>
    </citation>
    <scope>NUCLEOTIDE SEQUENCE</scope>
    <source>
        <strain evidence="2">CECT 8267</strain>
    </source>
</reference>
<keyword evidence="3" id="KW-1185">Reference proteome</keyword>
<proteinExistence type="predicted"/>
<evidence type="ECO:0000313" key="2">
    <source>
        <dbReference type="EMBL" id="CAH0990020.1"/>
    </source>
</evidence>
<accession>A0ABN8EBZ7</accession>
<protein>
    <submittedName>
        <fullName evidence="2">Uncharacterized protein</fullName>
    </submittedName>
</protein>